<dbReference type="FunCoup" id="A0A2G5C1K5">
    <property type="interactions" value="599"/>
</dbReference>
<dbReference type="PANTHER" id="PTHR35490:SF2">
    <property type="entry name" value="BACTERIOPHAGE N4 ADSORPTION B PROTEIN"/>
    <property type="match status" value="1"/>
</dbReference>
<evidence type="ECO:0000256" key="1">
    <source>
        <dbReference type="SAM" id="MobiDB-lite"/>
    </source>
</evidence>
<keyword evidence="2" id="KW-1133">Transmembrane helix</keyword>
<evidence type="ECO:0000256" key="2">
    <source>
        <dbReference type="SAM" id="Phobius"/>
    </source>
</evidence>
<dbReference type="STRING" id="218851.A0A2G5C1K5"/>
<feature type="transmembrane region" description="Helical" evidence="2">
    <location>
        <begin position="383"/>
        <end position="404"/>
    </location>
</feature>
<dbReference type="Proteomes" id="UP000230069">
    <property type="component" value="Unassembled WGS sequence"/>
</dbReference>
<sequence length="430" mass="46933">MPTFTSVTLDRFLEPGGVGVGVGGGGVGVGVGGGGVGVGGGEAKSYSPKRNMSITTTSTTTTTMVEKKNYNNNNNSDYSSSSSSFSFPPSPYSNNNKRNETSSLFKSFSQGERAEITEKEEVLNGRNSSGKNLFVNAPVLSFQEDVVKSYEKSNGFPNGNGNGMIHNINLDTNGDSSSLVSEDFFDPRDSLSVTSSVETEDFIGNERSFKLNTPTAEFYDAYEDLSEGCSQSSLRDIEAELREIRMSLLMEIEGRKQAEETVDIMKKQWERLAQKLLLEGLTLPAASTIVAEDEKLESDPAEELCKQIRFARAVSTSVGKEAAKAEADLELQSKMEAKDFEIARLEQRLHYYETVNSEMSLRNQEATDMARRQAQRRKRRQRWIWGAISAGIVSGSVALAWFFLPTASGSPSTDPAPAPECDTAANELPN</sequence>
<dbReference type="AlphaFoldDB" id="A0A2G5C1K5"/>
<dbReference type="EMBL" id="KZ305139">
    <property type="protein sequence ID" value="PIA25163.1"/>
    <property type="molecule type" value="Genomic_DNA"/>
</dbReference>
<reference evidence="3 4" key="1">
    <citation type="submission" date="2017-09" db="EMBL/GenBank/DDBJ databases">
        <title>WGS assembly of Aquilegia coerulea Goldsmith.</title>
        <authorList>
            <person name="Hodges S."/>
            <person name="Kramer E."/>
            <person name="Nordborg M."/>
            <person name="Tomkins J."/>
            <person name="Borevitz J."/>
            <person name="Derieg N."/>
            <person name="Yan J."/>
            <person name="Mihaltcheva S."/>
            <person name="Hayes R.D."/>
            <person name="Rokhsar D."/>
        </authorList>
    </citation>
    <scope>NUCLEOTIDE SEQUENCE [LARGE SCALE GENOMIC DNA]</scope>
    <source>
        <strain evidence="4">cv. Goldsmith</strain>
    </source>
</reference>
<gene>
    <name evidence="3" type="ORF">AQUCO_12300001v1</name>
</gene>
<name>A0A2G5C1K5_AQUCA</name>
<feature type="region of interest" description="Disordered" evidence="1">
    <location>
        <begin position="42"/>
        <end position="100"/>
    </location>
</feature>
<keyword evidence="2" id="KW-0472">Membrane</keyword>
<accession>A0A2G5C1K5</accession>
<keyword evidence="4" id="KW-1185">Reference proteome</keyword>
<dbReference type="OrthoDB" id="1923043at2759"/>
<proteinExistence type="predicted"/>
<evidence type="ECO:0000313" key="3">
    <source>
        <dbReference type="EMBL" id="PIA25163.1"/>
    </source>
</evidence>
<organism evidence="3 4">
    <name type="scientific">Aquilegia coerulea</name>
    <name type="common">Rocky mountain columbine</name>
    <dbReference type="NCBI Taxonomy" id="218851"/>
    <lineage>
        <taxon>Eukaryota</taxon>
        <taxon>Viridiplantae</taxon>
        <taxon>Streptophyta</taxon>
        <taxon>Embryophyta</taxon>
        <taxon>Tracheophyta</taxon>
        <taxon>Spermatophyta</taxon>
        <taxon>Magnoliopsida</taxon>
        <taxon>Ranunculales</taxon>
        <taxon>Ranunculaceae</taxon>
        <taxon>Thalictroideae</taxon>
        <taxon>Aquilegia</taxon>
    </lineage>
</organism>
<dbReference type="EMBL" id="KZ305139">
    <property type="protein sequence ID" value="PIA25164.1"/>
    <property type="molecule type" value="Genomic_DNA"/>
</dbReference>
<dbReference type="EMBL" id="KZ305139">
    <property type="protein sequence ID" value="PIA25165.1"/>
    <property type="molecule type" value="Genomic_DNA"/>
</dbReference>
<dbReference type="PANTHER" id="PTHR35490">
    <property type="entry name" value="BACTERIOPHAGE N4 ADSORPTION B PROTEIN"/>
    <property type="match status" value="1"/>
</dbReference>
<feature type="region of interest" description="Disordered" evidence="1">
    <location>
        <begin position="410"/>
        <end position="430"/>
    </location>
</feature>
<protein>
    <submittedName>
        <fullName evidence="3">Uncharacterized protein</fullName>
    </submittedName>
</protein>
<evidence type="ECO:0000313" key="4">
    <source>
        <dbReference type="Proteomes" id="UP000230069"/>
    </source>
</evidence>
<feature type="compositionally biased region" description="Low complexity" evidence="1">
    <location>
        <begin position="70"/>
        <end position="96"/>
    </location>
</feature>
<keyword evidence="2" id="KW-0812">Transmembrane</keyword>